<dbReference type="EMBL" id="JBHFGU010000002">
    <property type="protein sequence ID" value="MFB2619285.1"/>
    <property type="molecule type" value="Genomic_DNA"/>
</dbReference>
<dbReference type="RefSeq" id="WP_188870108.1">
    <property type="nucleotide sequence ID" value="NZ_JBCATE010000002.1"/>
</dbReference>
<sequence length="97" mass="10786">MTICVDYILNDLRAAARHFLLAEESFGAEAMVKVIDGLIGLSSQLESQSQESLNQIISQVYAAQRRHDLIGLADYLNVELYEFVQQFDTCDSSNAGI</sequence>
<gene>
    <name evidence="1" type="ORF">ACE02W_05615</name>
</gene>
<dbReference type="Proteomes" id="UP001576708">
    <property type="component" value="Unassembled WGS sequence"/>
</dbReference>
<reference evidence="1 2" key="1">
    <citation type="submission" date="2024-09" db="EMBL/GenBank/DDBJ databases">
        <authorList>
            <person name="Zhang Y."/>
        </authorList>
    </citation>
    <scope>NUCLEOTIDE SEQUENCE [LARGE SCALE GENOMIC DNA]</scope>
    <source>
        <strain evidence="1 2">ZJ318</strain>
    </source>
</reference>
<protein>
    <submittedName>
        <fullName evidence="1">Uncharacterized protein</fullName>
    </submittedName>
</protein>
<proteinExistence type="predicted"/>
<evidence type="ECO:0000313" key="2">
    <source>
        <dbReference type="Proteomes" id="UP001576708"/>
    </source>
</evidence>
<accession>A0ABV4VG64</accession>
<comment type="caution">
    <text evidence="1">The sequence shown here is derived from an EMBL/GenBank/DDBJ whole genome shotgun (WGS) entry which is preliminary data.</text>
</comment>
<name>A0ABV4VG64_9GAMM</name>
<organism evidence="1 2">
    <name type="scientific">Shewanella mangrovisoli</name>
    <dbReference type="NCBI Taxonomy" id="2864211"/>
    <lineage>
        <taxon>Bacteria</taxon>
        <taxon>Pseudomonadati</taxon>
        <taxon>Pseudomonadota</taxon>
        <taxon>Gammaproteobacteria</taxon>
        <taxon>Alteromonadales</taxon>
        <taxon>Shewanellaceae</taxon>
        <taxon>Shewanella</taxon>
    </lineage>
</organism>
<evidence type="ECO:0000313" key="1">
    <source>
        <dbReference type="EMBL" id="MFB2619285.1"/>
    </source>
</evidence>
<keyword evidence="2" id="KW-1185">Reference proteome</keyword>